<feature type="domain" description="FAD-binding" evidence="6">
    <location>
        <begin position="4"/>
        <end position="350"/>
    </location>
</feature>
<evidence type="ECO:0000313" key="8">
    <source>
        <dbReference type="Proteomes" id="UP001187734"/>
    </source>
</evidence>
<dbReference type="InterPro" id="IPR050493">
    <property type="entry name" value="FAD-dep_Monooxygenase_BioMet"/>
</dbReference>
<evidence type="ECO:0000256" key="1">
    <source>
        <dbReference type="ARBA" id="ARBA00007992"/>
    </source>
</evidence>
<dbReference type="GO" id="GO:0004497">
    <property type="term" value="F:monooxygenase activity"/>
    <property type="evidence" value="ECO:0007669"/>
    <property type="project" value="UniProtKB-KW"/>
</dbReference>
<name>A0AAE8M9H2_9HYPO</name>
<dbReference type="InterPro" id="IPR036188">
    <property type="entry name" value="FAD/NAD-bd_sf"/>
</dbReference>
<evidence type="ECO:0000256" key="4">
    <source>
        <dbReference type="ARBA" id="ARBA00023002"/>
    </source>
</evidence>
<dbReference type="Pfam" id="PF01494">
    <property type="entry name" value="FAD_binding_3"/>
    <property type="match status" value="1"/>
</dbReference>
<dbReference type="PANTHER" id="PTHR13789">
    <property type="entry name" value="MONOOXYGENASE"/>
    <property type="match status" value="1"/>
</dbReference>
<evidence type="ECO:0000256" key="2">
    <source>
        <dbReference type="ARBA" id="ARBA00022630"/>
    </source>
</evidence>
<comment type="caution">
    <text evidence="7">The sequence shown here is derived from an EMBL/GenBank/DDBJ whole genome shotgun (WGS) entry which is preliminary data.</text>
</comment>
<comment type="similarity">
    <text evidence="1">Belongs to the paxM FAD-dependent monooxygenase family.</text>
</comment>
<dbReference type="AlphaFoldDB" id="A0AAE8M9H2"/>
<keyword evidence="4" id="KW-0560">Oxidoreductase</keyword>
<proteinExistence type="inferred from homology"/>
<accession>A0AAE8M9H2</accession>
<dbReference type="Gene3D" id="3.50.50.60">
    <property type="entry name" value="FAD/NAD(P)-binding domain"/>
    <property type="match status" value="1"/>
</dbReference>
<dbReference type="SUPFAM" id="SSF51905">
    <property type="entry name" value="FAD/NAD(P)-binding domain"/>
    <property type="match status" value="1"/>
</dbReference>
<dbReference type="SUPFAM" id="SSF54373">
    <property type="entry name" value="FAD-linked reductases, C-terminal domain"/>
    <property type="match status" value="1"/>
</dbReference>
<keyword evidence="2" id="KW-0285">Flavoprotein</keyword>
<keyword evidence="5" id="KW-0503">Monooxygenase</keyword>
<dbReference type="PANTHER" id="PTHR13789:SF215">
    <property type="entry name" value="FAD-BINDING DOMAIN-CONTAINING PROTEIN-RELATED"/>
    <property type="match status" value="1"/>
</dbReference>
<dbReference type="InterPro" id="IPR002938">
    <property type="entry name" value="FAD-bd"/>
</dbReference>
<reference evidence="7" key="1">
    <citation type="submission" date="2018-03" db="EMBL/GenBank/DDBJ databases">
        <authorList>
            <person name="Guldener U."/>
        </authorList>
    </citation>
    <scope>NUCLEOTIDE SEQUENCE</scope>
</reference>
<dbReference type="PRINTS" id="PR00420">
    <property type="entry name" value="RNGMNOXGNASE"/>
</dbReference>
<keyword evidence="8" id="KW-1185">Reference proteome</keyword>
<dbReference type="GO" id="GO:0071949">
    <property type="term" value="F:FAD binding"/>
    <property type="evidence" value="ECO:0007669"/>
    <property type="project" value="InterPro"/>
</dbReference>
<dbReference type="Proteomes" id="UP001187734">
    <property type="component" value="Unassembled WGS sequence"/>
</dbReference>
<evidence type="ECO:0000259" key="6">
    <source>
        <dbReference type="Pfam" id="PF01494"/>
    </source>
</evidence>
<keyword evidence="3" id="KW-0274">FAD</keyword>
<protein>
    <submittedName>
        <fullName evidence="7">Related to salicylate 1-monooxygenase</fullName>
    </submittedName>
</protein>
<sequence>MPLKVGIIGAGIGGLSAAIALRRTGAQVEIFERSKFENEIGAAITITPNGMRVLKNFGFDPKSARGVQNKQMRMVDPHTLEDFIVQDFGQVEDDYNAPFMFFHRVDLHTALKDMAVSRDLPGTPAVINNGQVVSSLNCEDGTIVLANGDVFHKDLIVIADGVRTKFIKNITQKDGKLEDAGFSFYRCLIPFDEAKKDPDLASIFKDQEPGFWVPFEHLTGTYLVTYPCRDQKILNVAFRHRTKPDNEPAEDWNTDTNIDDVVSMVERFHPALPKLFKLTSSLSVHKIFRREPLDTYTRERAVIIGDAAHPMQPTHAQGAVIAIEEAAVLESLFTNVQDPAKVPECLGLYNDILKRRIHVTQLLSDAQPGVAGEFRQRADDIWGEGLFSVTDMNFTKPVMDFFYGWDVKKEAEDILAREG</sequence>
<evidence type="ECO:0000313" key="7">
    <source>
        <dbReference type="EMBL" id="SPJ78274.1"/>
    </source>
</evidence>
<organism evidence="7 8">
    <name type="scientific">Fusarium torulosum</name>
    <dbReference type="NCBI Taxonomy" id="33205"/>
    <lineage>
        <taxon>Eukaryota</taxon>
        <taxon>Fungi</taxon>
        <taxon>Dikarya</taxon>
        <taxon>Ascomycota</taxon>
        <taxon>Pezizomycotina</taxon>
        <taxon>Sordariomycetes</taxon>
        <taxon>Hypocreomycetidae</taxon>
        <taxon>Hypocreales</taxon>
        <taxon>Nectriaceae</taxon>
        <taxon>Fusarium</taxon>
    </lineage>
</organism>
<gene>
    <name evidence="7" type="ORF">FTOL_06663</name>
</gene>
<evidence type="ECO:0000256" key="5">
    <source>
        <dbReference type="ARBA" id="ARBA00023033"/>
    </source>
</evidence>
<dbReference type="EMBL" id="ONZP01000222">
    <property type="protein sequence ID" value="SPJ78274.1"/>
    <property type="molecule type" value="Genomic_DNA"/>
</dbReference>
<evidence type="ECO:0000256" key="3">
    <source>
        <dbReference type="ARBA" id="ARBA00022827"/>
    </source>
</evidence>